<dbReference type="EC" id="2.7.1.130" evidence="3 13"/>
<dbReference type="Proteomes" id="UP000006044">
    <property type="component" value="Unassembled WGS sequence"/>
</dbReference>
<keyword evidence="5 13" id="KW-0444">Lipid biosynthesis</keyword>
<dbReference type="GeneID" id="77847476"/>
<keyword evidence="6 13" id="KW-0441">Lipid A biosynthesis</keyword>
<dbReference type="NCBIfam" id="TIGR00682">
    <property type="entry name" value="lpxK"/>
    <property type="match status" value="1"/>
</dbReference>
<comment type="caution">
    <text evidence="14">The sequence shown here is derived from an EMBL/GenBank/DDBJ whole genome shotgun (WGS) entry which is preliminary data.</text>
</comment>
<dbReference type="OrthoDB" id="9766423at2"/>
<dbReference type="SUPFAM" id="SSF52540">
    <property type="entry name" value="P-loop containing nucleoside triphosphate hydrolases"/>
    <property type="match status" value="1"/>
</dbReference>
<comment type="function">
    <text evidence="1 13">Transfers the gamma-phosphate of ATP to the 4'-position of a tetraacyldisaccharide 1-phosphate intermediate (termed DS-1-P) to form tetraacyldisaccharide 1,4'-bis-phosphate (lipid IVA).</text>
</comment>
<dbReference type="UniPathway" id="UPA00359">
    <property type="reaction ID" value="UER00482"/>
</dbReference>
<keyword evidence="10 13" id="KW-0067">ATP-binding</keyword>
<dbReference type="eggNOG" id="COG1663">
    <property type="taxonomic scope" value="Bacteria"/>
</dbReference>
<dbReference type="RefSeq" id="WP_008860731.1">
    <property type="nucleotide sequence ID" value="NZ_CAXSYG010000002.1"/>
</dbReference>
<dbReference type="HOGENOM" id="CLU_038816_6_0_10"/>
<evidence type="ECO:0000256" key="10">
    <source>
        <dbReference type="ARBA" id="ARBA00022840"/>
    </source>
</evidence>
<gene>
    <name evidence="13" type="primary">lpxK</name>
    <name evidence="14" type="ORF">HMPREF9448_00101</name>
</gene>
<feature type="binding site" evidence="13">
    <location>
        <begin position="51"/>
        <end position="58"/>
    </location>
    <ligand>
        <name>ATP</name>
        <dbReference type="ChEBI" id="CHEBI:30616"/>
    </ligand>
</feature>
<protein>
    <recommendedName>
        <fullName evidence="4 13">Tetraacyldisaccharide 4'-kinase</fullName>
        <ecNumber evidence="3 13">2.7.1.130</ecNumber>
    </recommendedName>
    <alternativeName>
        <fullName evidence="12 13">Lipid A 4'-kinase</fullName>
    </alternativeName>
</protein>
<dbReference type="EMBL" id="ADLE01000001">
    <property type="protein sequence ID" value="EJZ65927.1"/>
    <property type="molecule type" value="Genomic_DNA"/>
</dbReference>
<dbReference type="Pfam" id="PF02606">
    <property type="entry name" value="LpxK"/>
    <property type="match status" value="1"/>
</dbReference>
<dbReference type="PATRIC" id="fig|742726.3.peg.99"/>
<evidence type="ECO:0000313" key="15">
    <source>
        <dbReference type="Proteomes" id="UP000006044"/>
    </source>
</evidence>
<dbReference type="PANTHER" id="PTHR42724:SF1">
    <property type="entry name" value="TETRAACYLDISACCHARIDE 4'-KINASE, MITOCHONDRIAL-RELATED"/>
    <property type="match status" value="1"/>
</dbReference>
<evidence type="ECO:0000256" key="2">
    <source>
        <dbReference type="ARBA" id="ARBA00004870"/>
    </source>
</evidence>
<dbReference type="STRING" id="742726.HMPREF9448_00101"/>
<dbReference type="GO" id="GO:0009244">
    <property type="term" value="P:lipopolysaccharide core region biosynthetic process"/>
    <property type="evidence" value="ECO:0007669"/>
    <property type="project" value="TreeGrafter"/>
</dbReference>
<comment type="pathway">
    <text evidence="2 13">Glycolipid biosynthesis; lipid IV(A) biosynthesis; lipid IV(A) from (3R)-3-hydroxytetradecanoyl-[acyl-carrier-protein] and UDP-N-acetyl-alpha-D-glucosamine: step 6/6.</text>
</comment>
<evidence type="ECO:0000256" key="11">
    <source>
        <dbReference type="ARBA" id="ARBA00023098"/>
    </source>
</evidence>
<dbReference type="AlphaFoldDB" id="K0X308"/>
<evidence type="ECO:0000256" key="5">
    <source>
        <dbReference type="ARBA" id="ARBA00022516"/>
    </source>
</evidence>
<dbReference type="GO" id="GO:0005886">
    <property type="term" value="C:plasma membrane"/>
    <property type="evidence" value="ECO:0007669"/>
    <property type="project" value="TreeGrafter"/>
</dbReference>
<keyword evidence="15" id="KW-1185">Reference proteome</keyword>
<name>K0X308_9BACT</name>
<sequence length="366" mass="42168">MYGKSVKINHWLIPVSWLYGLGVEIRNKLFDWGILPAEEFDIPVISVGNLAVGGTGKTPHIEYLIELLGHKYHIAVLSRGYKRKSRGFILADDKSTAREIGDEPYQIKRKYPNITVAVDANRRRGIKQLKKQIPDIDVILLDDAFQHRYVTPLSSIVLTDYNRALHLDKLLPAGRLRESRHELSRANMVIVTKCPIDMKPIEYNIISRWLHLFPYQNLYFSTLSYGHLQAVFPDTAIGEISLKDISRKDGLMVVTGIANPAPMLQYISHFHDLREKLLYPDHHNFTSNDLNDITTRFSALKGEKKYIITTEKDAARLRSVPFDDAIKKALYFLPIHVRFMQHTGTSFDEKISDIIYKNRRSKQVKK</sequence>
<evidence type="ECO:0000256" key="4">
    <source>
        <dbReference type="ARBA" id="ARBA00016436"/>
    </source>
</evidence>
<evidence type="ECO:0000256" key="13">
    <source>
        <dbReference type="HAMAP-Rule" id="MF_00409"/>
    </source>
</evidence>
<dbReference type="InterPro" id="IPR003758">
    <property type="entry name" value="LpxK"/>
</dbReference>
<dbReference type="HAMAP" id="MF_00409">
    <property type="entry name" value="LpxK"/>
    <property type="match status" value="1"/>
</dbReference>
<dbReference type="PANTHER" id="PTHR42724">
    <property type="entry name" value="TETRAACYLDISACCHARIDE 4'-KINASE"/>
    <property type="match status" value="1"/>
</dbReference>
<keyword evidence="7 13" id="KW-0808">Transferase</keyword>
<dbReference type="InterPro" id="IPR027417">
    <property type="entry name" value="P-loop_NTPase"/>
</dbReference>
<organism evidence="14 15">
    <name type="scientific">Barnesiella intestinihominis YIT 11860</name>
    <dbReference type="NCBI Taxonomy" id="742726"/>
    <lineage>
        <taxon>Bacteria</taxon>
        <taxon>Pseudomonadati</taxon>
        <taxon>Bacteroidota</taxon>
        <taxon>Bacteroidia</taxon>
        <taxon>Bacteroidales</taxon>
        <taxon>Barnesiellaceae</taxon>
        <taxon>Barnesiella</taxon>
    </lineage>
</organism>
<evidence type="ECO:0000256" key="9">
    <source>
        <dbReference type="ARBA" id="ARBA00022777"/>
    </source>
</evidence>
<dbReference type="GO" id="GO:0009245">
    <property type="term" value="P:lipid A biosynthetic process"/>
    <property type="evidence" value="ECO:0007669"/>
    <property type="project" value="UniProtKB-UniRule"/>
</dbReference>
<comment type="catalytic activity">
    <reaction evidence="13">
        <text>a lipid A disaccharide + ATP = a lipid IVA + ADP + H(+)</text>
        <dbReference type="Rhea" id="RHEA:67840"/>
        <dbReference type="ChEBI" id="CHEBI:15378"/>
        <dbReference type="ChEBI" id="CHEBI:30616"/>
        <dbReference type="ChEBI" id="CHEBI:176343"/>
        <dbReference type="ChEBI" id="CHEBI:176425"/>
        <dbReference type="ChEBI" id="CHEBI:456216"/>
        <dbReference type="EC" id="2.7.1.130"/>
    </reaction>
</comment>
<evidence type="ECO:0000256" key="12">
    <source>
        <dbReference type="ARBA" id="ARBA00029757"/>
    </source>
</evidence>
<evidence type="ECO:0000256" key="1">
    <source>
        <dbReference type="ARBA" id="ARBA00002274"/>
    </source>
</evidence>
<reference evidence="14 15" key="1">
    <citation type="submission" date="2012-08" db="EMBL/GenBank/DDBJ databases">
        <title>The Genome Sequence of Barnesiella intestinihominis YIT 11860.</title>
        <authorList>
            <consortium name="The Broad Institute Genome Sequencing Platform"/>
            <person name="Earl A."/>
            <person name="Ward D."/>
            <person name="Feldgarden M."/>
            <person name="Gevers D."/>
            <person name="Morotomi M."/>
            <person name="Walker B."/>
            <person name="Young S.K."/>
            <person name="Zeng Q."/>
            <person name="Gargeya S."/>
            <person name="Fitzgerald M."/>
            <person name="Haas B."/>
            <person name="Abouelleil A."/>
            <person name="Alvarado L."/>
            <person name="Arachchi H.M."/>
            <person name="Berlin A.M."/>
            <person name="Chapman S.B."/>
            <person name="Goldberg J."/>
            <person name="Griggs A."/>
            <person name="Gujja S."/>
            <person name="Hansen M."/>
            <person name="Howarth C."/>
            <person name="Imamovic A."/>
            <person name="Larimer J."/>
            <person name="McCowen C."/>
            <person name="Montmayeur A."/>
            <person name="Murphy C."/>
            <person name="Neiman D."/>
            <person name="Pearson M."/>
            <person name="Priest M."/>
            <person name="Roberts A."/>
            <person name="Saif S."/>
            <person name="Shea T."/>
            <person name="Sisk P."/>
            <person name="Sykes S."/>
            <person name="Wortman J."/>
            <person name="Nusbaum C."/>
            <person name="Birren B."/>
        </authorList>
    </citation>
    <scope>NUCLEOTIDE SEQUENCE [LARGE SCALE GENOMIC DNA]</scope>
    <source>
        <strain evidence="14 15">YIT 11860</strain>
    </source>
</reference>
<evidence type="ECO:0000256" key="8">
    <source>
        <dbReference type="ARBA" id="ARBA00022741"/>
    </source>
</evidence>
<proteinExistence type="inferred from homology"/>
<evidence type="ECO:0000313" key="14">
    <source>
        <dbReference type="EMBL" id="EJZ65927.1"/>
    </source>
</evidence>
<dbReference type="GO" id="GO:0009029">
    <property type="term" value="F:lipid-A 4'-kinase activity"/>
    <property type="evidence" value="ECO:0007669"/>
    <property type="project" value="UniProtKB-UniRule"/>
</dbReference>
<dbReference type="GO" id="GO:0005524">
    <property type="term" value="F:ATP binding"/>
    <property type="evidence" value="ECO:0007669"/>
    <property type="project" value="UniProtKB-UniRule"/>
</dbReference>
<accession>K0X308</accession>
<keyword evidence="11 13" id="KW-0443">Lipid metabolism</keyword>
<keyword evidence="8 13" id="KW-0547">Nucleotide-binding</keyword>
<evidence type="ECO:0000256" key="6">
    <source>
        <dbReference type="ARBA" id="ARBA00022556"/>
    </source>
</evidence>
<keyword evidence="9 13" id="KW-0418">Kinase</keyword>
<comment type="similarity">
    <text evidence="13">Belongs to the LpxK family.</text>
</comment>
<evidence type="ECO:0000256" key="3">
    <source>
        <dbReference type="ARBA" id="ARBA00012071"/>
    </source>
</evidence>
<evidence type="ECO:0000256" key="7">
    <source>
        <dbReference type="ARBA" id="ARBA00022679"/>
    </source>
</evidence>